<sequence length="110" mass="12719">MDEVCEVVITAPDPDWLVEFARRLVEDRLCAAGHNFQTIRSIYRWQGEIYDRSEGRVALHTRLALVPQIIERTTREHPYEVPCVVALPIADGNPEYLSWVRSETVSSPRR</sequence>
<gene>
    <name evidence="2" type="primary">cutA</name>
    <name evidence="2" type="ORF">Pth03_46410</name>
</gene>
<dbReference type="AlphaFoldDB" id="A0A8J3V2P8"/>
<accession>A0A8J3V2P8</accession>
<dbReference type="GO" id="GO:0005507">
    <property type="term" value="F:copper ion binding"/>
    <property type="evidence" value="ECO:0007669"/>
    <property type="project" value="TreeGrafter"/>
</dbReference>
<dbReference type="SUPFAM" id="SSF54913">
    <property type="entry name" value="GlnB-like"/>
    <property type="match status" value="1"/>
</dbReference>
<name>A0A8J3V2P8_9ACTN</name>
<evidence type="ECO:0000313" key="2">
    <source>
        <dbReference type="EMBL" id="GII56252.1"/>
    </source>
</evidence>
<dbReference type="Proteomes" id="UP000605992">
    <property type="component" value="Unassembled WGS sequence"/>
</dbReference>
<dbReference type="InterPro" id="IPR004323">
    <property type="entry name" value="Ion_tolerance_CutA"/>
</dbReference>
<dbReference type="InterPro" id="IPR015867">
    <property type="entry name" value="N-reg_PII/ATP_PRibTrfase_C"/>
</dbReference>
<evidence type="ECO:0000313" key="3">
    <source>
        <dbReference type="Proteomes" id="UP000605992"/>
    </source>
</evidence>
<protein>
    <submittedName>
        <fullName evidence="2">Divalent-cation tolerance protein CutA</fullName>
    </submittedName>
</protein>
<organism evidence="2 3">
    <name type="scientific">Planotetraspora thailandica</name>
    <dbReference type="NCBI Taxonomy" id="487172"/>
    <lineage>
        <taxon>Bacteria</taxon>
        <taxon>Bacillati</taxon>
        <taxon>Actinomycetota</taxon>
        <taxon>Actinomycetes</taxon>
        <taxon>Streptosporangiales</taxon>
        <taxon>Streptosporangiaceae</taxon>
        <taxon>Planotetraspora</taxon>
    </lineage>
</organism>
<dbReference type="InterPro" id="IPR011322">
    <property type="entry name" value="N-reg_PII-like_a/b"/>
</dbReference>
<reference evidence="2" key="1">
    <citation type="submission" date="2021-01" db="EMBL/GenBank/DDBJ databases">
        <title>Whole genome shotgun sequence of Planotetraspora thailandica NBRC 104271.</title>
        <authorList>
            <person name="Komaki H."/>
            <person name="Tamura T."/>
        </authorList>
    </citation>
    <scope>NUCLEOTIDE SEQUENCE</scope>
    <source>
        <strain evidence="2">NBRC 104271</strain>
    </source>
</reference>
<dbReference type="PANTHER" id="PTHR23419:SF8">
    <property type="entry name" value="FI09726P"/>
    <property type="match status" value="1"/>
</dbReference>
<dbReference type="EMBL" id="BOOR01000034">
    <property type="protein sequence ID" value="GII56252.1"/>
    <property type="molecule type" value="Genomic_DNA"/>
</dbReference>
<dbReference type="Pfam" id="PF03091">
    <property type="entry name" value="CutA1"/>
    <property type="match status" value="1"/>
</dbReference>
<comment type="caution">
    <text evidence="2">The sequence shown here is derived from an EMBL/GenBank/DDBJ whole genome shotgun (WGS) entry which is preliminary data.</text>
</comment>
<dbReference type="GO" id="GO:0010038">
    <property type="term" value="P:response to metal ion"/>
    <property type="evidence" value="ECO:0007669"/>
    <property type="project" value="InterPro"/>
</dbReference>
<proteinExistence type="inferred from homology"/>
<keyword evidence="3" id="KW-1185">Reference proteome</keyword>
<dbReference type="Gene3D" id="3.30.70.120">
    <property type="match status" value="1"/>
</dbReference>
<evidence type="ECO:0000256" key="1">
    <source>
        <dbReference type="ARBA" id="ARBA00010169"/>
    </source>
</evidence>
<dbReference type="PANTHER" id="PTHR23419">
    <property type="entry name" value="DIVALENT CATION TOLERANCE CUTA-RELATED"/>
    <property type="match status" value="1"/>
</dbReference>
<comment type="similarity">
    <text evidence="1">Belongs to the CutA family.</text>
</comment>